<dbReference type="InterPro" id="IPR046341">
    <property type="entry name" value="SET_dom_sf"/>
</dbReference>
<dbReference type="AlphaFoldDB" id="W2LDD0"/>
<feature type="region of interest" description="Disordered" evidence="1">
    <location>
        <begin position="213"/>
        <end position="237"/>
    </location>
</feature>
<dbReference type="SUPFAM" id="SSF82199">
    <property type="entry name" value="SET domain"/>
    <property type="match status" value="1"/>
</dbReference>
<reference evidence="3" key="1">
    <citation type="submission" date="2013-11" db="EMBL/GenBank/DDBJ databases">
        <title>The Genome Sequence of Phytophthora parasitica CHvinca01.</title>
        <authorList>
            <consortium name="The Broad Institute Genomics Platform"/>
            <person name="Russ C."/>
            <person name="Tyler B."/>
            <person name="Panabieres F."/>
            <person name="Shan W."/>
            <person name="Tripathy S."/>
            <person name="Grunwald N."/>
            <person name="Machado M."/>
            <person name="Johnson C.S."/>
            <person name="Arredondo F."/>
            <person name="Hong C."/>
            <person name="Coffey M."/>
            <person name="Young S.K."/>
            <person name="Zeng Q."/>
            <person name="Gargeya S."/>
            <person name="Fitzgerald M."/>
            <person name="Abouelleil A."/>
            <person name="Alvarado L."/>
            <person name="Chapman S.B."/>
            <person name="Gainer-Dewar J."/>
            <person name="Goldberg J."/>
            <person name="Griggs A."/>
            <person name="Gujja S."/>
            <person name="Hansen M."/>
            <person name="Howarth C."/>
            <person name="Imamovic A."/>
            <person name="Ireland A."/>
            <person name="Larimer J."/>
            <person name="McCowan C."/>
            <person name="Murphy C."/>
            <person name="Pearson M."/>
            <person name="Poon T.W."/>
            <person name="Priest M."/>
            <person name="Roberts A."/>
            <person name="Saif S."/>
            <person name="Shea T."/>
            <person name="Sykes S."/>
            <person name="Wortman J."/>
            <person name="Nusbaum C."/>
            <person name="Birren B."/>
        </authorList>
    </citation>
    <scope>NUCLEOTIDE SEQUENCE [LARGE SCALE GENOMIC DNA]</scope>
    <source>
        <strain evidence="3">CHvinca01</strain>
    </source>
</reference>
<feature type="compositionally biased region" description="Polar residues" evidence="1">
    <location>
        <begin position="216"/>
        <end position="228"/>
    </location>
</feature>
<dbReference type="OrthoDB" id="308383at2759"/>
<name>W2LDD0_PHYNI</name>
<feature type="domain" description="SET" evidence="2">
    <location>
        <begin position="370"/>
        <end position="510"/>
    </location>
</feature>
<dbReference type="Pfam" id="PF00856">
    <property type="entry name" value="SET"/>
    <property type="match status" value="1"/>
</dbReference>
<evidence type="ECO:0000256" key="1">
    <source>
        <dbReference type="SAM" id="MobiDB-lite"/>
    </source>
</evidence>
<dbReference type="InterPro" id="IPR001214">
    <property type="entry name" value="SET_dom"/>
</dbReference>
<gene>
    <name evidence="3" type="ORF">L917_06765</name>
</gene>
<dbReference type="PROSITE" id="PS50280">
    <property type="entry name" value="SET"/>
    <property type="match status" value="1"/>
</dbReference>
<evidence type="ECO:0000313" key="3">
    <source>
        <dbReference type="EMBL" id="ETL95416.1"/>
    </source>
</evidence>
<evidence type="ECO:0000259" key="2">
    <source>
        <dbReference type="PROSITE" id="PS50280"/>
    </source>
</evidence>
<dbReference type="SMART" id="SM00317">
    <property type="entry name" value="SET"/>
    <property type="match status" value="1"/>
</dbReference>
<dbReference type="Proteomes" id="UP000054423">
    <property type="component" value="Unassembled WGS sequence"/>
</dbReference>
<dbReference type="VEuPathDB" id="FungiDB:PPTG_10132"/>
<sequence length="531" mass="59350">MLLECGRVVRATTAINAPHHISIFLGLAATYSYRWLRVQHTHVDDGGAQRFGAPTGDPMRRGYTDRLEYFCRAFVAGDARGHRVGVVTRVDATEGVEYPVSVDTEDALPTDMMVKRVGDQFGNKFSPEATKWRKLRTFHLTSGSFSAPSRSSALNMALQGAVQTSIEATYEALRHMREEIVSESSHSGRSSLEEPEPDLVFLPRFSATDLDVTEATDLQSPTTPTKQSSQREEISKRSSLSQIINLVSSDDEAAMNDTTTISDDKVAEALAYAKTVPTRYKRHKMRHHRKSRVVDWHQPISRVRRNLARCAITRSGIQIYHAKTLKAVQIQSFLRKLGVRARLICLRARRESFPTPTAKPSAPTLTEVPWPTEIKRIDTCITNGVKFQDIGGVHKCGCTVDCFVDDNLDVGDVLGEYCGELTEFPAIVEGQAKQAVKQNSGYTLLYNAKSKTRKYVYVDALHCGSITRFISHACDPNAAFVEQQNRSRVKVMVTMTKDVQAGAEITVNYGDERWFKCACEDCWQANAEQEE</sequence>
<proteinExistence type="predicted"/>
<protein>
    <recommendedName>
        <fullName evidence="2">SET domain-containing protein</fullName>
    </recommendedName>
</protein>
<dbReference type="Gene3D" id="2.170.270.10">
    <property type="entry name" value="SET domain"/>
    <property type="match status" value="1"/>
</dbReference>
<organism evidence="3">
    <name type="scientific">Phytophthora nicotianae</name>
    <name type="common">Potato buckeye rot agent</name>
    <name type="synonym">Phytophthora parasitica</name>
    <dbReference type="NCBI Taxonomy" id="4792"/>
    <lineage>
        <taxon>Eukaryota</taxon>
        <taxon>Sar</taxon>
        <taxon>Stramenopiles</taxon>
        <taxon>Oomycota</taxon>
        <taxon>Peronosporomycetes</taxon>
        <taxon>Peronosporales</taxon>
        <taxon>Peronosporaceae</taxon>
        <taxon>Phytophthora</taxon>
    </lineage>
</organism>
<dbReference type="EMBL" id="KI679072">
    <property type="protein sequence ID" value="ETL95416.1"/>
    <property type="molecule type" value="Genomic_DNA"/>
</dbReference>
<accession>W2LDD0</accession>